<evidence type="ECO:0000313" key="4">
    <source>
        <dbReference type="Proteomes" id="UP000265955"/>
    </source>
</evidence>
<dbReference type="OrthoDB" id="7066954at2"/>
<evidence type="ECO:0000256" key="1">
    <source>
        <dbReference type="SAM" id="SignalP"/>
    </source>
</evidence>
<dbReference type="AlphaFoldDB" id="A0A3A3FUP2"/>
<protein>
    <recommendedName>
        <fullName evidence="2">CNP1-like uncharacterized domain-containing protein</fullName>
    </recommendedName>
</protein>
<name>A0A3A3FUP2_9BURK</name>
<dbReference type="Pfam" id="PF08750">
    <property type="entry name" value="CNP1"/>
    <property type="match status" value="1"/>
</dbReference>
<organism evidence="3 4">
    <name type="scientific">Noviherbaspirillum saxi</name>
    <dbReference type="NCBI Taxonomy" id="2320863"/>
    <lineage>
        <taxon>Bacteria</taxon>
        <taxon>Pseudomonadati</taxon>
        <taxon>Pseudomonadota</taxon>
        <taxon>Betaproteobacteria</taxon>
        <taxon>Burkholderiales</taxon>
        <taxon>Oxalobacteraceae</taxon>
        <taxon>Noviherbaspirillum</taxon>
    </lineage>
</organism>
<keyword evidence="1" id="KW-0732">Signal</keyword>
<accession>A0A3A3FUP2</accession>
<comment type="caution">
    <text evidence="3">The sequence shown here is derived from an EMBL/GenBank/DDBJ whole genome shotgun (WGS) entry which is preliminary data.</text>
</comment>
<reference evidence="4" key="1">
    <citation type="submission" date="2018-09" db="EMBL/GenBank/DDBJ databases">
        <authorList>
            <person name="Zhu H."/>
        </authorList>
    </citation>
    <scope>NUCLEOTIDE SEQUENCE [LARGE SCALE GENOMIC DNA]</scope>
    <source>
        <strain evidence="4">K1R23-30</strain>
    </source>
</reference>
<sequence length="176" mass="19529">MPAGVFRAAAVCTLVLVAASAHAQSRFEEDFNDEDKPWQEIAIQLPAAPKAENLLPFYSSPSQSFSIDASSVAVGSDGVVRYTLVATSESGARNVSYEGIRCQAHERKLYAFGQQDGSWTRSRRDQWERITGNVVNRQHAILAKDYFCDQLTVAGKAEQMVARIRENKPLSSLNYR</sequence>
<dbReference type="EMBL" id="QYUO01000001">
    <property type="protein sequence ID" value="RJF99927.1"/>
    <property type="molecule type" value="Genomic_DNA"/>
</dbReference>
<proteinExistence type="predicted"/>
<evidence type="ECO:0000259" key="2">
    <source>
        <dbReference type="Pfam" id="PF08750"/>
    </source>
</evidence>
<dbReference type="RefSeq" id="WP_119769869.1">
    <property type="nucleotide sequence ID" value="NZ_QYUO01000001.1"/>
</dbReference>
<feature type="signal peptide" evidence="1">
    <location>
        <begin position="1"/>
        <end position="23"/>
    </location>
</feature>
<feature type="domain" description="CNP1-like uncharacterised" evidence="2">
    <location>
        <begin position="33"/>
        <end position="165"/>
    </location>
</feature>
<gene>
    <name evidence="3" type="ORF">D3871_03850</name>
</gene>
<keyword evidence="4" id="KW-1185">Reference proteome</keyword>
<feature type="chain" id="PRO_5017429523" description="CNP1-like uncharacterized domain-containing protein" evidence="1">
    <location>
        <begin position="24"/>
        <end position="176"/>
    </location>
</feature>
<dbReference type="Proteomes" id="UP000265955">
    <property type="component" value="Unassembled WGS sequence"/>
</dbReference>
<dbReference type="InterPro" id="IPR014861">
    <property type="entry name" value="CNP1-like_dom"/>
</dbReference>
<evidence type="ECO:0000313" key="3">
    <source>
        <dbReference type="EMBL" id="RJF99927.1"/>
    </source>
</evidence>